<sequence length="282" mass="30517">MRRISGFALVSLSLKKTRLIARLKGFEKLAVALSGGVDSALLLAVAHEVIGDGLIAVTAGSPIHPQQELNDAKKIAGMLGITHLVLDSDEMTQPGFLSNTPERCYVCKKHVFSGMLTLIRKTGIRHLAHGANADDVGDYRPGLKAARELGVVAPLMDAELTKPEIRQLARQRGLPVWDKPAMACIATRFPYGTPIVLEKVVQVRDAEQVLAEAGFSGCRVRHHGALARIEVSLEDLPVLIADPMRSRIALRLRQIGFLHICADLEGYVTGSMNRALTPGAKD</sequence>
<evidence type="ECO:0000313" key="3">
    <source>
        <dbReference type="EMBL" id="BBO88733.1"/>
    </source>
</evidence>
<dbReference type="NCBIfam" id="TIGR00268">
    <property type="entry name" value="ATP-dependent sacrificial sulfur transferase LarE"/>
    <property type="match status" value="1"/>
</dbReference>
<proteinExistence type="predicted"/>
<dbReference type="GO" id="GO:0006529">
    <property type="term" value="P:asparagine biosynthetic process"/>
    <property type="evidence" value="ECO:0007669"/>
    <property type="project" value="InterPro"/>
</dbReference>
<protein>
    <submittedName>
        <fullName evidence="3">7-cyano-7-deazaguanine synthase</fullName>
    </submittedName>
</protein>
<reference evidence="3 4" key="1">
    <citation type="submission" date="2019-11" db="EMBL/GenBank/DDBJ databases">
        <title>Comparative genomics of hydrocarbon-degrading Desulfosarcina strains.</title>
        <authorList>
            <person name="Watanabe M."/>
            <person name="Kojima H."/>
            <person name="Fukui M."/>
        </authorList>
    </citation>
    <scope>NUCLEOTIDE SEQUENCE [LARGE SCALE GENOMIC DNA]</scope>
    <source>
        <strain evidence="4">oXyS1</strain>
    </source>
</reference>
<feature type="domain" description="Asparagine synthetase" evidence="2">
    <location>
        <begin position="22"/>
        <end position="93"/>
    </location>
</feature>
<dbReference type="PIRSF" id="PIRSF006661">
    <property type="entry name" value="PP-lp_UCP006661"/>
    <property type="match status" value="1"/>
</dbReference>
<dbReference type="EMBL" id="AP021879">
    <property type="protein sequence ID" value="BBO88733.1"/>
    <property type="molecule type" value="Genomic_DNA"/>
</dbReference>
<feature type="active site" description="Nucleophile and sulfur donor" evidence="1">
    <location>
        <position position="184"/>
    </location>
</feature>
<organism evidence="3 4">
    <name type="scientific">Desulfosarcina ovata subsp. ovata</name>
    <dbReference type="NCBI Taxonomy" id="2752305"/>
    <lineage>
        <taxon>Bacteria</taxon>
        <taxon>Pseudomonadati</taxon>
        <taxon>Thermodesulfobacteriota</taxon>
        <taxon>Desulfobacteria</taxon>
        <taxon>Desulfobacterales</taxon>
        <taxon>Desulfosarcinaceae</taxon>
        <taxon>Desulfosarcina</taxon>
    </lineage>
</organism>
<dbReference type="InterPro" id="IPR014729">
    <property type="entry name" value="Rossmann-like_a/b/a_fold"/>
</dbReference>
<dbReference type="GO" id="GO:0004066">
    <property type="term" value="F:asparagine synthase (glutamine-hydrolyzing) activity"/>
    <property type="evidence" value="ECO:0007669"/>
    <property type="project" value="InterPro"/>
</dbReference>
<evidence type="ECO:0000313" key="4">
    <source>
        <dbReference type="Proteomes" id="UP000422108"/>
    </source>
</evidence>
<dbReference type="InterPro" id="IPR052188">
    <property type="entry name" value="Ni-pincer_cofactor_biosynth"/>
</dbReference>
<dbReference type="PANTHER" id="PTHR43169">
    <property type="entry name" value="EXSB FAMILY PROTEIN"/>
    <property type="match status" value="1"/>
</dbReference>
<dbReference type="Proteomes" id="UP000422108">
    <property type="component" value="Chromosome"/>
</dbReference>
<dbReference type="SUPFAM" id="SSF52402">
    <property type="entry name" value="Adenine nucleotide alpha hydrolases-like"/>
    <property type="match status" value="1"/>
</dbReference>
<evidence type="ECO:0000256" key="1">
    <source>
        <dbReference type="PIRSR" id="PIRSR006661-1"/>
    </source>
</evidence>
<gene>
    <name evidence="3" type="ORF">DSCOOX_19130</name>
</gene>
<dbReference type="Pfam" id="PF00733">
    <property type="entry name" value="Asn_synthase"/>
    <property type="match status" value="1"/>
</dbReference>
<dbReference type="PANTHER" id="PTHR43169:SF2">
    <property type="entry name" value="NAD_GMP SYNTHASE DOMAIN-CONTAINING PROTEIN"/>
    <property type="match status" value="1"/>
</dbReference>
<dbReference type="AlphaFoldDB" id="A0A5K8A7V8"/>
<dbReference type="GO" id="GO:0016783">
    <property type="term" value="F:sulfurtransferase activity"/>
    <property type="evidence" value="ECO:0007669"/>
    <property type="project" value="InterPro"/>
</dbReference>
<dbReference type="CDD" id="cd01990">
    <property type="entry name" value="LarE-like"/>
    <property type="match status" value="1"/>
</dbReference>
<dbReference type="InterPro" id="IPR005232">
    <property type="entry name" value="LarE"/>
</dbReference>
<dbReference type="Gene3D" id="3.40.50.620">
    <property type="entry name" value="HUPs"/>
    <property type="match status" value="1"/>
</dbReference>
<accession>A0A5K8A7V8</accession>
<dbReference type="InterPro" id="IPR001962">
    <property type="entry name" value="Asn_synthase"/>
</dbReference>
<evidence type="ECO:0000259" key="2">
    <source>
        <dbReference type="Pfam" id="PF00733"/>
    </source>
</evidence>
<name>A0A5K8A7V8_9BACT</name>
<keyword evidence="4" id="KW-1185">Reference proteome</keyword>